<dbReference type="Proteomes" id="UP000232323">
    <property type="component" value="Unassembled WGS sequence"/>
</dbReference>
<reference evidence="2 3" key="1">
    <citation type="submission" date="2017-08" db="EMBL/GenBank/DDBJ databases">
        <title>Acidophilic green algal genome provides insights into adaptation to an acidic environment.</title>
        <authorList>
            <person name="Hirooka S."/>
            <person name="Hirose Y."/>
            <person name="Kanesaki Y."/>
            <person name="Higuchi S."/>
            <person name="Fujiwara T."/>
            <person name="Onuma R."/>
            <person name="Era A."/>
            <person name="Ohbayashi R."/>
            <person name="Uzuka A."/>
            <person name="Nozaki H."/>
            <person name="Yoshikawa H."/>
            <person name="Miyagishima S.Y."/>
        </authorList>
    </citation>
    <scope>NUCLEOTIDE SEQUENCE [LARGE SCALE GENOMIC DNA]</scope>
    <source>
        <strain evidence="2 3">NIES-2499</strain>
    </source>
</reference>
<name>A0A250XS05_9CHLO</name>
<feature type="compositionally biased region" description="Polar residues" evidence="1">
    <location>
        <begin position="164"/>
        <end position="173"/>
    </location>
</feature>
<dbReference type="OrthoDB" id="120976at2759"/>
<feature type="compositionally biased region" description="Basic and acidic residues" evidence="1">
    <location>
        <begin position="306"/>
        <end position="315"/>
    </location>
</feature>
<dbReference type="AlphaFoldDB" id="A0A250XS05"/>
<feature type="region of interest" description="Disordered" evidence="1">
    <location>
        <begin position="512"/>
        <end position="531"/>
    </location>
</feature>
<gene>
    <name evidence="2" type="ORF">CEUSTIGMA_g13250.t1</name>
</gene>
<proteinExistence type="predicted"/>
<comment type="caution">
    <text evidence="2">The sequence shown here is derived from an EMBL/GenBank/DDBJ whole genome shotgun (WGS) entry which is preliminary data.</text>
</comment>
<feature type="region of interest" description="Disordered" evidence="1">
    <location>
        <begin position="306"/>
        <end position="329"/>
    </location>
</feature>
<evidence type="ECO:0000313" key="3">
    <source>
        <dbReference type="Proteomes" id="UP000232323"/>
    </source>
</evidence>
<evidence type="ECO:0000256" key="1">
    <source>
        <dbReference type="SAM" id="MobiDB-lite"/>
    </source>
</evidence>
<evidence type="ECO:0000313" key="2">
    <source>
        <dbReference type="EMBL" id="GAX85835.1"/>
    </source>
</evidence>
<sequence length="1063" mass="118674">MEHSRAGGTRRAGASKHLHLEFQDGPGSVQASKFITDVESLSPSKKLIDFFPLNMNQVQDNLLNKQMQSFARRNSNFAVTLQGHPPTSSHINSVPLPPVTTTYTRSPKNSFQEPQPIQSASKAISMPGSMLHAVPLRHTSFYAGADQHKVSSMPEALDSHSDPSAHTAPSNLHSDFALPMEDSHVLQGESSEVADSVDLSLLPRRHSLRMHQQQIQADVESALRKSKARTRLGELMGQRSVAVHGGLLSAHGVASNVKATTPKGYSTAHLSGKSLTDMALSSVARAERMLNKLKHQSAAAIQLEIDSRPGSRDDDFSIGPRRRCSPGDVDDNIMDQDYDLYHNDGGGSGSVAQSISNKTYAKAQLWGNGVVPDSVAIMRAGTLLRGSKEGVFARASLGAAAAAAVSMADFARASARFKKSSKTDSVSGDKNHGSSHGGMPVANSWRKKLGSFAMARNGGPSGRKTGAGSMLRGTLMLPQINNNGLKFIEALKEEVTLASAAKQRIEKLEQAMSEGKIHQPRRSYAAGQLDPQTKDRSLHNFRAILESREGAMYSGTYGRSHALRERMRKEQQSLIRSNPVAFQEDIASQADAKLSAMAERAHLRYDAAAEAMMEPHAVENLRMAILQLQCERPFFLPPIYEKERVERAHIQVEKVQIKPTWQLANSLFNMRKKENESRDYFDSENARNIQFNIDWQRVAAKVRFRRLVGRNDKGVKANGERLEQELSEVRMEVAKYKNELRNIFNYYSMLTGPMASDKILSMNATQWLSFCEEAGILDNNQRGCTSTDLQNIFIAVNFEEESEGIEAEENDDDAMMRFEFYEGIVRSSFGKFITTGLMDDASDATVQFIEEVVLKNVAPESLIDPNVFRRDRLYTCEMDELIAEHWDLLVAMYKMYKAKDRTKYFWIENWAALLEATQLLGVAGFERKDAKIIFVWSQMLVTDELKRRKRAVGLMFYDFVEALARLAEYFNPPSLEELCKTKDKPEISREEIVVPLNEPHPFYTYITSRGYKRPKSGGLLGGGPMPLHIKFDTLMHYMLHHHRNAWGGRDGSECAAKMMKIVL</sequence>
<accession>A0A250XS05</accession>
<dbReference type="EMBL" id="BEGY01000195">
    <property type="protein sequence ID" value="GAX85835.1"/>
    <property type="molecule type" value="Genomic_DNA"/>
</dbReference>
<feature type="region of interest" description="Disordered" evidence="1">
    <location>
        <begin position="419"/>
        <end position="442"/>
    </location>
</feature>
<dbReference type="STRING" id="1157962.A0A250XS05"/>
<organism evidence="2 3">
    <name type="scientific">Chlamydomonas eustigma</name>
    <dbReference type="NCBI Taxonomy" id="1157962"/>
    <lineage>
        <taxon>Eukaryota</taxon>
        <taxon>Viridiplantae</taxon>
        <taxon>Chlorophyta</taxon>
        <taxon>core chlorophytes</taxon>
        <taxon>Chlorophyceae</taxon>
        <taxon>CS clade</taxon>
        <taxon>Chlamydomonadales</taxon>
        <taxon>Chlamydomonadaceae</taxon>
        <taxon>Chlamydomonas</taxon>
    </lineage>
</organism>
<protein>
    <submittedName>
        <fullName evidence="2">Uncharacterized protein</fullName>
    </submittedName>
</protein>
<keyword evidence="3" id="KW-1185">Reference proteome</keyword>
<feature type="region of interest" description="Disordered" evidence="1">
    <location>
        <begin position="152"/>
        <end position="175"/>
    </location>
</feature>